<dbReference type="EMBL" id="VFQX01000068">
    <property type="protein sequence ID" value="KAF0972342.1"/>
    <property type="molecule type" value="Genomic_DNA"/>
</dbReference>
<dbReference type="GO" id="GO:1990380">
    <property type="term" value="F:K48-linked deubiquitinase activity"/>
    <property type="evidence" value="ECO:0007669"/>
    <property type="project" value="InterPro"/>
</dbReference>
<evidence type="ECO:0000259" key="2">
    <source>
        <dbReference type="Pfam" id="PF04424"/>
    </source>
</evidence>
<dbReference type="InterPro" id="IPR007518">
    <property type="entry name" value="MINDY"/>
</dbReference>
<dbReference type="Proteomes" id="UP000444721">
    <property type="component" value="Unassembled WGS sequence"/>
</dbReference>
<organism evidence="4 5">
    <name type="scientific">Naegleria fowleri</name>
    <name type="common">Brain eating amoeba</name>
    <dbReference type="NCBI Taxonomy" id="5763"/>
    <lineage>
        <taxon>Eukaryota</taxon>
        <taxon>Discoba</taxon>
        <taxon>Heterolobosea</taxon>
        <taxon>Tetramitia</taxon>
        <taxon>Eutetramitia</taxon>
        <taxon>Vahlkampfiidae</taxon>
        <taxon>Naegleria</taxon>
    </lineage>
</organism>
<evidence type="ECO:0000313" key="4">
    <source>
        <dbReference type="EMBL" id="KAF0972342.1"/>
    </source>
</evidence>
<sequence length="611" mass="69208">MKLTMVSSLFFHSSSIEEDVDSTDIRESNEQVRKDLAASSSENIKNSTNEGGATNKTEHQITNPEETITSPSDERIVSNSPSILSQDPQHHQTSIRDSNDIVVSSGLNNTDSSNKEPIFILKKTIIGTRNTSILLSSNRRNERTHSLLLSLFNLITLRGASMDTPPNCTEISLEKLLQCLEKAFLDFNPKLKSCKIKSLLNRLYNTKTVDFRVTGEINSIENDSIEKLVDWVKIYFVHGTIIAESSPLYSSLKGMKYSELLNHSKSSGNTKKLEDIREFLNQYSDLGLSQEGLEKLHAIEAMRLKILFHEDMFSVIVNYKGRIFELIDRNALDSNSHLRAKYNWSGPIPENAVWARWPLHNPSDKRVLCGGDFFELPMTCSPTASPNLISISEQSDESIDVSILTCPISMCIFFDPIVAVDNITYEREVFKKWCGKKVEIVSPVTGKRISPRMTNDVVIRNKVKNYLERNIHLKLSEELFFPLHNFESFRKAVLKGDIDEATEIAKSDIRLIIMKPDELARLNDSVKSNDSLNGYNLAFIHGLPKLLDNMKNILIHNIYLAMEQQCESSTIEQLSLHVDLIEQKIQDSKQEFPSSFSKEKESVVVETSINP</sequence>
<protein>
    <recommendedName>
        <fullName evidence="6">U-box domain-containing protein</fullName>
    </recommendedName>
</protein>
<dbReference type="GO" id="GO:0004843">
    <property type="term" value="F:cysteine-type deubiquitinase activity"/>
    <property type="evidence" value="ECO:0007669"/>
    <property type="project" value="InterPro"/>
</dbReference>
<name>A0A6A5BBL0_NAEFO</name>
<dbReference type="VEuPathDB" id="AmoebaDB:FDP41_009245"/>
<feature type="region of interest" description="Disordered" evidence="1">
    <location>
        <begin position="591"/>
        <end position="611"/>
    </location>
</feature>
<dbReference type="Pfam" id="PF04424">
    <property type="entry name" value="MINDY_DUB"/>
    <property type="match status" value="1"/>
</dbReference>
<dbReference type="InterPro" id="IPR033979">
    <property type="entry name" value="MINDY_domain"/>
</dbReference>
<feature type="compositionally biased region" description="Polar residues" evidence="1">
    <location>
        <begin position="38"/>
        <end position="99"/>
    </location>
</feature>
<feature type="domain" description="MINDY deubiquitinase" evidence="2">
    <location>
        <begin position="119"/>
        <end position="328"/>
    </location>
</feature>
<keyword evidence="5" id="KW-1185">Reference proteome</keyword>
<dbReference type="OrthoDB" id="10064100at2759"/>
<evidence type="ECO:0008006" key="6">
    <source>
        <dbReference type="Google" id="ProtNLM"/>
    </source>
</evidence>
<accession>A0A6A5BBL0</accession>
<dbReference type="PANTHER" id="PTHR18063:SF6">
    <property type="entry name" value="UBIQUITIN CARBOXYL-TERMINAL HYDROLASE"/>
    <property type="match status" value="1"/>
</dbReference>
<dbReference type="InterPro" id="IPR013083">
    <property type="entry name" value="Znf_RING/FYVE/PHD"/>
</dbReference>
<reference evidence="4 5" key="1">
    <citation type="journal article" date="2019" name="Sci. Rep.">
        <title>Nanopore sequencing improves the draft genome of the human pathogenic amoeba Naegleria fowleri.</title>
        <authorList>
            <person name="Liechti N."/>
            <person name="Schurch N."/>
            <person name="Bruggmann R."/>
            <person name="Wittwer M."/>
        </authorList>
    </citation>
    <scope>NUCLEOTIDE SEQUENCE [LARGE SCALE GENOMIC DNA]</scope>
    <source>
        <strain evidence="4 5">ATCC 30894</strain>
    </source>
</reference>
<dbReference type="RefSeq" id="XP_044557057.1">
    <property type="nucleotide sequence ID" value="XM_044713183.1"/>
</dbReference>
<dbReference type="SUPFAM" id="SSF57850">
    <property type="entry name" value="RING/U-box"/>
    <property type="match status" value="1"/>
</dbReference>
<gene>
    <name evidence="4" type="ORF">FDP41_009245</name>
</gene>
<dbReference type="AlphaFoldDB" id="A0A6A5BBL0"/>
<dbReference type="GO" id="GO:0005829">
    <property type="term" value="C:cytosol"/>
    <property type="evidence" value="ECO:0007669"/>
    <property type="project" value="TreeGrafter"/>
</dbReference>
<evidence type="ECO:0000313" key="5">
    <source>
        <dbReference type="Proteomes" id="UP000444721"/>
    </source>
</evidence>
<dbReference type="PANTHER" id="PTHR18063">
    <property type="entry name" value="NF-E2 INDUCIBLE PROTEIN"/>
    <property type="match status" value="1"/>
</dbReference>
<dbReference type="Gene3D" id="3.30.40.10">
    <property type="entry name" value="Zinc/RING finger domain, C3HC4 (zinc finger)"/>
    <property type="match status" value="1"/>
</dbReference>
<feature type="domain" description="U-box" evidence="3">
    <location>
        <begin position="404"/>
        <end position="470"/>
    </location>
</feature>
<dbReference type="GO" id="GO:0016567">
    <property type="term" value="P:protein ubiquitination"/>
    <property type="evidence" value="ECO:0007669"/>
    <property type="project" value="InterPro"/>
</dbReference>
<evidence type="ECO:0000256" key="1">
    <source>
        <dbReference type="SAM" id="MobiDB-lite"/>
    </source>
</evidence>
<proteinExistence type="predicted"/>
<evidence type="ECO:0000259" key="3">
    <source>
        <dbReference type="Pfam" id="PF04564"/>
    </source>
</evidence>
<feature type="region of interest" description="Disordered" evidence="1">
    <location>
        <begin position="17"/>
        <end position="99"/>
    </location>
</feature>
<dbReference type="VEuPathDB" id="AmoebaDB:NF0049120"/>
<dbReference type="Pfam" id="PF04564">
    <property type="entry name" value="U-box"/>
    <property type="match status" value="1"/>
</dbReference>
<dbReference type="GO" id="GO:0004842">
    <property type="term" value="F:ubiquitin-protein transferase activity"/>
    <property type="evidence" value="ECO:0007669"/>
    <property type="project" value="InterPro"/>
</dbReference>
<dbReference type="GeneID" id="68116462"/>
<dbReference type="InterPro" id="IPR003613">
    <property type="entry name" value="Ubox_domain"/>
</dbReference>
<dbReference type="GO" id="GO:0071108">
    <property type="term" value="P:protein K48-linked deubiquitination"/>
    <property type="evidence" value="ECO:0007669"/>
    <property type="project" value="TreeGrafter"/>
</dbReference>
<dbReference type="GO" id="GO:0071944">
    <property type="term" value="C:cell periphery"/>
    <property type="evidence" value="ECO:0007669"/>
    <property type="project" value="TreeGrafter"/>
</dbReference>
<feature type="compositionally biased region" description="Basic and acidic residues" evidence="1">
    <location>
        <begin position="23"/>
        <end position="36"/>
    </location>
</feature>
<dbReference type="GO" id="GO:0016807">
    <property type="term" value="F:cysteine-type carboxypeptidase activity"/>
    <property type="evidence" value="ECO:0007669"/>
    <property type="project" value="TreeGrafter"/>
</dbReference>
<comment type="caution">
    <text evidence="4">The sequence shown here is derived from an EMBL/GenBank/DDBJ whole genome shotgun (WGS) entry which is preliminary data.</text>
</comment>
<dbReference type="VEuPathDB" id="AmoebaDB:NfTy_060900"/>
<dbReference type="VEuPathDB" id="AmoebaDB:NF0049130"/>